<keyword evidence="4" id="KW-0732">Signal</keyword>
<dbReference type="Gene3D" id="3.40.50.2300">
    <property type="match status" value="2"/>
</dbReference>
<dbReference type="EMBL" id="VSSQ01000779">
    <property type="protein sequence ID" value="MPM01182.1"/>
    <property type="molecule type" value="Genomic_DNA"/>
</dbReference>
<evidence type="ECO:0000256" key="3">
    <source>
        <dbReference type="ARBA" id="ARBA00022475"/>
    </source>
</evidence>
<dbReference type="PROSITE" id="PS51257">
    <property type="entry name" value="PROKAR_LIPOPROTEIN"/>
    <property type="match status" value="1"/>
</dbReference>
<protein>
    <submittedName>
        <fullName evidence="8">Membrane lipoprotein TmpC</fullName>
    </submittedName>
</protein>
<keyword evidence="3" id="KW-1003">Cell membrane</keyword>
<comment type="similarity">
    <text evidence="2">Belongs to the BMP lipoprotein family.</text>
</comment>
<dbReference type="InterPro" id="IPR050957">
    <property type="entry name" value="BMP_lipoprotein"/>
</dbReference>
<proteinExistence type="inferred from homology"/>
<evidence type="ECO:0000259" key="7">
    <source>
        <dbReference type="Pfam" id="PF02608"/>
    </source>
</evidence>
<dbReference type="PANTHER" id="PTHR34296">
    <property type="entry name" value="TRANSCRIPTIONAL ACTIVATOR PROTEIN MED"/>
    <property type="match status" value="1"/>
</dbReference>
<evidence type="ECO:0000256" key="2">
    <source>
        <dbReference type="ARBA" id="ARBA00008610"/>
    </source>
</evidence>
<evidence type="ECO:0000256" key="6">
    <source>
        <dbReference type="ARBA" id="ARBA00023288"/>
    </source>
</evidence>
<name>A0A644WBR1_9ZZZZ</name>
<evidence type="ECO:0000313" key="8">
    <source>
        <dbReference type="EMBL" id="MPM01182.1"/>
    </source>
</evidence>
<dbReference type="AlphaFoldDB" id="A0A644WBR1"/>
<dbReference type="Pfam" id="PF02608">
    <property type="entry name" value="Bmp"/>
    <property type="match status" value="1"/>
</dbReference>
<accession>A0A644WBR1</accession>
<reference evidence="8" key="1">
    <citation type="submission" date="2019-08" db="EMBL/GenBank/DDBJ databases">
        <authorList>
            <person name="Kucharzyk K."/>
            <person name="Murdoch R.W."/>
            <person name="Higgins S."/>
            <person name="Loffler F."/>
        </authorList>
    </citation>
    <scope>NUCLEOTIDE SEQUENCE</scope>
</reference>
<comment type="subcellular location">
    <subcellularLocation>
        <location evidence="1">Cell membrane</location>
        <topology evidence="1">Lipid-anchor</topology>
    </subcellularLocation>
</comment>
<gene>
    <name evidence="8" type="primary">tmpC_6</name>
    <name evidence="8" type="ORF">SDC9_47420</name>
</gene>
<dbReference type="InterPro" id="IPR028082">
    <property type="entry name" value="Peripla_BP_I"/>
</dbReference>
<dbReference type="GO" id="GO:0005886">
    <property type="term" value="C:plasma membrane"/>
    <property type="evidence" value="ECO:0007669"/>
    <property type="project" value="UniProtKB-SubCell"/>
</dbReference>
<evidence type="ECO:0000256" key="5">
    <source>
        <dbReference type="ARBA" id="ARBA00023136"/>
    </source>
</evidence>
<organism evidence="8">
    <name type="scientific">bioreactor metagenome</name>
    <dbReference type="NCBI Taxonomy" id="1076179"/>
    <lineage>
        <taxon>unclassified sequences</taxon>
        <taxon>metagenomes</taxon>
        <taxon>ecological metagenomes</taxon>
    </lineage>
</organism>
<dbReference type="SUPFAM" id="SSF53822">
    <property type="entry name" value="Periplasmic binding protein-like I"/>
    <property type="match status" value="1"/>
</dbReference>
<keyword evidence="5" id="KW-0472">Membrane</keyword>
<keyword evidence="6 8" id="KW-0449">Lipoprotein</keyword>
<evidence type="ECO:0000256" key="1">
    <source>
        <dbReference type="ARBA" id="ARBA00004193"/>
    </source>
</evidence>
<evidence type="ECO:0000256" key="4">
    <source>
        <dbReference type="ARBA" id="ARBA00022729"/>
    </source>
</evidence>
<dbReference type="CDD" id="cd06354">
    <property type="entry name" value="PBP1_PrnA-like"/>
    <property type="match status" value="1"/>
</dbReference>
<sequence>MKKQRLFLLSLSICLILILISCEMLNSPIIDLDKPKVAYVVNKGCLEDKGLNQLGLEGINKIITEFGVKLTTIEIDKDDEEAFQKNFIKAAKTNDLIIVVGEEFKNVVNETATNYRDKKFIVTSNKIRESNVQNIAFKYEESGFLAGVLAGKKSGNKEVGYIAIKDNEPNKLLLSGYMSGIKVTNMSAVTRLLSGENVKYIEDCANVDLAYEEAKKLYDKGCEIVLTAAGKASEGVFKAAKEKGKYVINSGMNAEEVYKDYIDNSLASLVVHLDKVLYESLSEANKGMFKSGEINKINEGLKENTIEFIINDNLVNSEIINLINNYKSEVIKEKIEIPKKKEEVQEFKVL</sequence>
<dbReference type="PANTHER" id="PTHR34296:SF2">
    <property type="entry name" value="ABC TRANSPORTER GUANOSINE-BINDING PROTEIN NUPN"/>
    <property type="match status" value="1"/>
</dbReference>
<feature type="domain" description="ABC transporter substrate-binding protein PnrA-like" evidence="7">
    <location>
        <begin position="37"/>
        <end position="341"/>
    </location>
</feature>
<dbReference type="InterPro" id="IPR003760">
    <property type="entry name" value="PnrA-like"/>
</dbReference>
<comment type="caution">
    <text evidence="8">The sequence shown here is derived from an EMBL/GenBank/DDBJ whole genome shotgun (WGS) entry which is preliminary data.</text>
</comment>